<evidence type="ECO:0008006" key="4">
    <source>
        <dbReference type="Google" id="ProtNLM"/>
    </source>
</evidence>
<accession>A0ABP8VUE0</accession>
<feature type="compositionally biased region" description="Acidic residues" evidence="1">
    <location>
        <begin position="266"/>
        <end position="275"/>
    </location>
</feature>
<evidence type="ECO:0000313" key="3">
    <source>
        <dbReference type="Proteomes" id="UP001500621"/>
    </source>
</evidence>
<proteinExistence type="predicted"/>
<dbReference type="EMBL" id="BAABIM010000001">
    <property type="protein sequence ID" value="GAA4672319.1"/>
    <property type="molecule type" value="Genomic_DNA"/>
</dbReference>
<feature type="compositionally biased region" description="Basic and acidic residues" evidence="1">
    <location>
        <begin position="239"/>
        <end position="256"/>
    </location>
</feature>
<evidence type="ECO:0000256" key="1">
    <source>
        <dbReference type="SAM" id="MobiDB-lite"/>
    </source>
</evidence>
<feature type="region of interest" description="Disordered" evidence="1">
    <location>
        <begin position="237"/>
        <end position="296"/>
    </location>
</feature>
<feature type="compositionally biased region" description="Low complexity" evidence="1">
    <location>
        <begin position="276"/>
        <end position="296"/>
    </location>
</feature>
<reference evidence="3" key="1">
    <citation type="journal article" date="2019" name="Int. J. Syst. Evol. Microbiol.">
        <title>The Global Catalogue of Microorganisms (GCM) 10K type strain sequencing project: providing services to taxonomists for standard genome sequencing and annotation.</title>
        <authorList>
            <consortium name="The Broad Institute Genomics Platform"/>
            <consortium name="The Broad Institute Genome Sequencing Center for Infectious Disease"/>
            <person name="Wu L."/>
            <person name="Ma J."/>
        </authorList>
    </citation>
    <scope>NUCLEOTIDE SEQUENCE [LARGE SCALE GENOMIC DNA]</scope>
    <source>
        <strain evidence="3">JCM 18127</strain>
    </source>
</reference>
<gene>
    <name evidence="2" type="ORF">GCM10023226_06400</name>
</gene>
<evidence type="ECO:0000313" key="2">
    <source>
        <dbReference type="EMBL" id="GAA4672319.1"/>
    </source>
</evidence>
<protein>
    <recommendedName>
        <fullName evidence="4">Phosphodiesterase</fullName>
    </recommendedName>
</protein>
<dbReference type="Proteomes" id="UP001500621">
    <property type="component" value="Unassembled WGS sequence"/>
</dbReference>
<sequence length="296" mass="31021">MEPDSGTGDDAPPRILPSPSGAGLAGLVDRAALAVGLALAAVVRVVAVVRASPRPLHPRGELRLARVERLGQYGPRPGWGVSWLDEPGEEAALVRLSRSIGLPRLLPDVAGLALRVWPGDGDDPGDLLFSSTGQGPVSRYLLRPTRHDDAPMTTLMPFRTVRGPLVLGARRTGPDELVVVAAAGLAGAWRPVARIVLGDPLAEESVDFDPVLNRVPGLGAYPWAVRLRRPAYAVARAGRGGDVDRPRDVGPGRHPEVVGPPRSVTPDDEPADQAGEDSSPGSDPPSSWAGPDLGPR</sequence>
<comment type="caution">
    <text evidence="2">The sequence shown here is derived from an EMBL/GenBank/DDBJ whole genome shotgun (WGS) entry which is preliminary data.</text>
</comment>
<dbReference type="RefSeq" id="WP_345262603.1">
    <property type="nucleotide sequence ID" value="NZ_BAABIM010000001.1"/>
</dbReference>
<keyword evidence="3" id="KW-1185">Reference proteome</keyword>
<organism evidence="2 3">
    <name type="scientific">Nocardioides nanhaiensis</name>
    <dbReference type="NCBI Taxonomy" id="1476871"/>
    <lineage>
        <taxon>Bacteria</taxon>
        <taxon>Bacillati</taxon>
        <taxon>Actinomycetota</taxon>
        <taxon>Actinomycetes</taxon>
        <taxon>Propionibacteriales</taxon>
        <taxon>Nocardioidaceae</taxon>
        <taxon>Nocardioides</taxon>
    </lineage>
</organism>
<name>A0ABP8VUE0_9ACTN</name>